<proteinExistence type="predicted"/>
<dbReference type="InterPro" id="IPR005761">
    <property type="entry name" value="UDP-N-AcMur-Glu-dNH2Pim_ligase"/>
</dbReference>
<dbReference type="SUPFAM" id="SSF53623">
    <property type="entry name" value="MurD-like peptide ligases, catalytic domain"/>
    <property type="match status" value="1"/>
</dbReference>
<dbReference type="GO" id="GO:0005737">
    <property type="term" value="C:cytoplasm"/>
    <property type="evidence" value="ECO:0007669"/>
    <property type="project" value="InterPro"/>
</dbReference>
<protein>
    <recommendedName>
        <fullName evidence="4">Mur ligase central domain-containing protein</fullName>
    </recommendedName>
</protein>
<feature type="non-terminal residue" evidence="3">
    <location>
        <position position="1"/>
    </location>
</feature>
<dbReference type="AlphaFoldDB" id="X1S2R7"/>
<name>X1S2R7_9ZZZZ</name>
<dbReference type="GO" id="GO:0051301">
    <property type="term" value="P:cell division"/>
    <property type="evidence" value="ECO:0007669"/>
    <property type="project" value="InterPro"/>
</dbReference>
<dbReference type="SUPFAM" id="SSF63418">
    <property type="entry name" value="MurE/MurF N-terminal domain"/>
    <property type="match status" value="1"/>
</dbReference>
<reference evidence="3" key="1">
    <citation type="journal article" date="2014" name="Front. Microbiol.">
        <title>High frequency of phylogenetically diverse reductive dehalogenase-homologous genes in deep subseafloor sedimentary metagenomes.</title>
        <authorList>
            <person name="Kawai M."/>
            <person name="Futagami T."/>
            <person name="Toyoda A."/>
            <person name="Takaki Y."/>
            <person name="Nishi S."/>
            <person name="Hori S."/>
            <person name="Arai W."/>
            <person name="Tsubouchi T."/>
            <person name="Morono Y."/>
            <person name="Uchiyama I."/>
            <person name="Ito T."/>
            <person name="Fujiyama A."/>
            <person name="Inagaki F."/>
            <person name="Takami H."/>
        </authorList>
    </citation>
    <scope>NUCLEOTIDE SEQUENCE</scope>
    <source>
        <strain evidence="3">Expedition CK06-06</strain>
    </source>
</reference>
<dbReference type="NCBIfam" id="TIGR01085">
    <property type="entry name" value="murE"/>
    <property type="match status" value="1"/>
</dbReference>
<evidence type="ECO:0000313" key="3">
    <source>
        <dbReference type="EMBL" id="GAI87173.1"/>
    </source>
</evidence>
<dbReference type="GO" id="GO:0008360">
    <property type="term" value="P:regulation of cell shape"/>
    <property type="evidence" value="ECO:0007669"/>
    <property type="project" value="InterPro"/>
</dbReference>
<dbReference type="PANTHER" id="PTHR23135">
    <property type="entry name" value="MUR LIGASE FAMILY MEMBER"/>
    <property type="match status" value="1"/>
</dbReference>
<evidence type="ECO:0008006" key="4">
    <source>
        <dbReference type="Google" id="ProtNLM"/>
    </source>
</evidence>
<comment type="caution">
    <text evidence="3">The sequence shown here is derived from an EMBL/GenBank/DDBJ whole genome shotgun (WGS) entry which is preliminary data.</text>
</comment>
<dbReference type="PANTHER" id="PTHR23135:SF4">
    <property type="entry name" value="UDP-N-ACETYLMURAMOYL-L-ALANYL-D-GLUTAMATE--2,6-DIAMINOPIMELATE LIGASE MURE HOMOLOG, CHLOROPLASTIC"/>
    <property type="match status" value="1"/>
</dbReference>
<dbReference type="EMBL" id="BARW01008760">
    <property type="protein sequence ID" value="GAI87173.1"/>
    <property type="molecule type" value="Genomic_DNA"/>
</dbReference>
<dbReference type="Gene3D" id="3.90.190.20">
    <property type="entry name" value="Mur ligase, C-terminal domain"/>
    <property type="match status" value="1"/>
</dbReference>
<dbReference type="InterPro" id="IPR000713">
    <property type="entry name" value="Mur_ligase_N"/>
</dbReference>
<evidence type="ECO:0000259" key="1">
    <source>
        <dbReference type="Pfam" id="PF01225"/>
    </source>
</evidence>
<organism evidence="3">
    <name type="scientific">marine sediment metagenome</name>
    <dbReference type="NCBI Taxonomy" id="412755"/>
    <lineage>
        <taxon>unclassified sequences</taxon>
        <taxon>metagenomes</taxon>
        <taxon>ecological metagenomes</taxon>
    </lineage>
</organism>
<gene>
    <name evidence="3" type="ORF">S12H4_17846</name>
</gene>
<dbReference type="GO" id="GO:0005524">
    <property type="term" value="F:ATP binding"/>
    <property type="evidence" value="ECO:0007669"/>
    <property type="project" value="InterPro"/>
</dbReference>
<dbReference type="InterPro" id="IPR035911">
    <property type="entry name" value="MurE/MurF_N"/>
</dbReference>
<feature type="non-terminal residue" evidence="3">
    <location>
        <position position="338"/>
    </location>
</feature>
<feature type="domain" description="Mur ligase central" evidence="2">
    <location>
        <begin position="79"/>
        <end position="288"/>
    </location>
</feature>
<dbReference type="Gene3D" id="3.40.1390.10">
    <property type="entry name" value="MurE/MurF, N-terminal domain"/>
    <property type="match status" value="1"/>
</dbReference>
<dbReference type="InterPro" id="IPR036565">
    <property type="entry name" value="Mur-like_cat_sf"/>
</dbReference>
<dbReference type="Gene3D" id="3.40.1190.10">
    <property type="entry name" value="Mur-like, catalytic domain"/>
    <property type="match status" value="1"/>
</dbReference>
<feature type="domain" description="Mur ligase N-terminal catalytic" evidence="1">
    <location>
        <begin position="2"/>
        <end position="65"/>
    </location>
</feature>
<dbReference type="SUPFAM" id="SSF53244">
    <property type="entry name" value="MurD-like peptide ligases, peptide-binding domain"/>
    <property type="match status" value="1"/>
</dbReference>
<accession>X1S2R7</accession>
<sequence length="338" mass="36000">IGNGDIFVAVKGTVYDGHDFIDQALANSAKYIVCQQDTQYPIRNTQHELIIVDDSAEAAAVLAQAGRGNPASQLTNLTVTGTNGKTTVAYLVRSCIQKAGHKCGLIGTVIYDTCSGDSCEAALTTPDCLTIAAGQEQMLKNGAKYMVIEASSHALSQNRLAGINFKAAAFTNLAGDHLDYHKTKEDYLAAKTRLFSTLSSEAVAVLNKQSPQAQSIARQTDAKILWYAIDEPADIAAHIESMDMSGTRYSILDTRCSSSIGNRVSSIEVRTPLLGRYNVSNSLAAAGLCLAAGFDLETIAAGLSTLQTIPGRLEKIDGDDFSVIIDYAHTDDALKNVL</sequence>
<dbReference type="InterPro" id="IPR036615">
    <property type="entry name" value="Mur_ligase_C_dom_sf"/>
</dbReference>
<dbReference type="GO" id="GO:0016881">
    <property type="term" value="F:acid-amino acid ligase activity"/>
    <property type="evidence" value="ECO:0007669"/>
    <property type="project" value="InterPro"/>
</dbReference>
<evidence type="ECO:0000259" key="2">
    <source>
        <dbReference type="Pfam" id="PF08245"/>
    </source>
</evidence>
<dbReference type="InterPro" id="IPR013221">
    <property type="entry name" value="Mur_ligase_cen"/>
</dbReference>
<dbReference type="Pfam" id="PF08245">
    <property type="entry name" value="Mur_ligase_M"/>
    <property type="match status" value="1"/>
</dbReference>
<dbReference type="Pfam" id="PF01225">
    <property type="entry name" value="Mur_ligase"/>
    <property type="match status" value="1"/>
</dbReference>